<accession>A0A1M5VST7</accession>
<feature type="compositionally biased region" description="Polar residues" evidence="1">
    <location>
        <begin position="60"/>
        <end position="73"/>
    </location>
</feature>
<feature type="compositionally biased region" description="Acidic residues" evidence="1">
    <location>
        <begin position="250"/>
        <end position="264"/>
    </location>
</feature>
<dbReference type="InterPro" id="IPR011330">
    <property type="entry name" value="Glyco_hydro/deAcase_b/a-brl"/>
</dbReference>
<organism evidence="2 3">
    <name type="scientific">Marivita hallyeonensis</name>
    <dbReference type="NCBI Taxonomy" id="996342"/>
    <lineage>
        <taxon>Bacteria</taxon>
        <taxon>Pseudomonadati</taxon>
        <taxon>Pseudomonadota</taxon>
        <taxon>Alphaproteobacteria</taxon>
        <taxon>Rhodobacterales</taxon>
        <taxon>Roseobacteraceae</taxon>
        <taxon>Marivita</taxon>
    </lineage>
</organism>
<name>A0A1M5VST7_9RHOB</name>
<feature type="compositionally biased region" description="Low complexity" evidence="1">
    <location>
        <begin position="82"/>
        <end position="122"/>
    </location>
</feature>
<feature type="compositionally biased region" description="Low complexity" evidence="1">
    <location>
        <begin position="143"/>
        <end position="154"/>
    </location>
</feature>
<dbReference type="Pfam" id="PF04748">
    <property type="entry name" value="Polysacc_deac_2"/>
    <property type="match status" value="1"/>
</dbReference>
<dbReference type="Gene3D" id="3.20.20.370">
    <property type="entry name" value="Glycoside hydrolase/deacetylase"/>
    <property type="match status" value="1"/>
</dbReference>
<feature type="region of interest" description="Disordered" evidence="1">
    <location>
        <begin position="33"/>
        <end position="350"/>
    </location>
</feature>
<dbReference type="EMBL" id="FQXC01000004">
    <property type="protein sequence ID" value="SHH78339.1"/>
    <property type="molecule type" value="Genomic_DNA"/>
</dbReference>
<dbReference type="InterPro" id="IPR006837">
    <property type="entry name" value="Divergent_DAC"/>
</dbReference>
<proteinExistence type="predicted"/>
<evidence type="ECO:0000256" key="1">
    <source>
        <dbReference type="SAM" id="MobiDB-lite"/>
    </source>
</evidence>
<evidence type="ECO:0000313" key="2">
    <source>
        <dbReference type="EMBL" id="SHH78339.1"/>
    </source>
</evidence>
<protein>
    <submittedName>
        <fullName evidence="2">Uncharacterized conserved protein YibQ, putative polysaccharide deacetylase 2 family</fullName>
    </submittedName>
</protein>
<keyword evidence="3" id="KW-1185">Reference proteome</keyword>
<dbReference type="STRING" id="996342.SAMN05443551_3058"/>
<dbReference type="RefSeq" id="WP_072778806.1">
    <property type="nucleotide sequence ID" value="NZ_FQXC01000004.1"/>
</dbReference>
<dbReference type="SUPFAM" id="SSF88713">
    <property type="entry name" value="Glycoside hydrolase/deacetylase"/>
    <property type="match status" value="1"/>
</dbReference>
<feature type="compositionally biased region" description="Polar residues" evidence="1">
    <location>
        <begin position="327"/>
        <end position="342"/>
    </location>
</feature>
<reference evidence="2 3" key="1">
    <citation type="submission" date="2016-11" db="EMBL/GenBank/DDBJ databases">
        <authorList>
            <person name="Jaros S."/>
            <person name="Januszkiewicz K."/>
            <person name="Wedrychowicz H."/>
        </authorList>
    </citation>
    <scope>NUCLEOTIDE SEQUENCE [LARGE SCALE GENOMIC DNA]</scope>
    <source>
        <strain evidence="2 3">DSM 29431</strain>
    </source>
</reference>
<dbReference type="AlphaFoldDB" id="A0A1M5VST7"/>
<dbReference type="Proteomes" id="UP000184221">
    <property type="component" value="Unassembled WGS sequence"/>
</dbReference>
<dbReference type="GO" id="GO:0005975">
    <property type="term" value="P:carbohydrate metabolic process"/>
    <property type="evidence" value="ECO:0007669"/>
    <property type="project" value="InterPro"/>
</dbReference>
<gene>
    <name evidence="2" type="ORF">SAMN05443551_3058</name>
</gene>
<feature type="compositionally biased region" description="Low complexity" evidence="1">
    <location>
        <begin position="181"/>
        <end position="207"/>
    </location>
</feature>
<dbReference type="CDD" id="cd10936">
    <property type="entry name" value="CE4_DAC2"/>
    <property type="match status" value="1"/>
</dbReference>
<evidence type="ECO:0000313" key="3">
    <source>
        <dbReference type="Proteomes" id="UP000184221"/>
    </source>
</evidence>
<sequence length="574" mass="59344">MARGFVSGAIWGTVLSVGTLGALSVLNSTEAERREAMAEAVDAPPAPEQDTAVVVETPEPDQTASDGENQTPPTQEPELVESEAVTEATETAEPTPETITSENADQPAEPADTTEQTTPTEVDTADAPDPGVTSEPGRRPADVTDVTTETDAPALDTPAAGADASPENVAQDPTPAPETGEAVAALTTPETPETPATQPTPSSDAATPTPPSAPTLDAPDSEIGLSVSTEPAQPPVPSLPEVETALVPDPEPDTETQDAPDASEPEASAATTPGEAPERPQVRRLVPDTPAPDATDEGSVDTAVLTRPSIGRPAGSLIERDGESASRLPSVTDGTTPETSETPPVDDSLPPLQRYAAKVDLADPNLPLMSIVLIDDGSGPLGPDTLENFPFPVTFALDPTQSGAAERMRAYRALGYEVATLADLPEGAQPTDVEQILAGAVAALPDSVALIEAPSGALQSSRTTTEQITSFAAESGHGLVFMPNGLNTAEAIARRENVATVSVLRDFDGEGQDARTKRRFLDGAAFRARQDGSAVMLGRLTPDTVSALLLWSLQDRAARVSMVPVSAVLMEQTQ</sequence>
<dbReference type="OrthoDB" id="7658418at2"/>